<dbReference type="PANTHER" id="PTHR12280:SF20">
    <property type="entry name" value="4'-PHOSPHOPANTETHEINE PHOSPHATASE"/>
    <property type="match status" value="1"/>
</dbReference>
<dbReference type="GO" id="GO:0005829">
    <property type="term" value="C:cytosol"/>
    <property type="evidence" value="ECO:0007669"/>
    <property type="project" value="TreeGrafter"/>
</dbReference>
<dbReference type="Pfam" id="PF03630">
    <property type="entry name" value="Fumble"/>
    <property type="match status" value="1"/>
</dbReference>
<evidence type="ECO:0000256" key="1">
    <source>
        <dbReference type="ARBA" id="ARBA00022741"/>
    </source>
</evidence>
<comment type="caution">
    <text evidence="5">The sequence shown here is derived from an EMBL/GenBank/DDBJ whole genome shotgun (WGS) entry which is preliminary data.</text>
</comment>
<dbReference type="Proteomes" id="UP001208570">
    <property type="component" value="Unassembled WGS sequence"/>
</dbReference>
<keyword evidence="3" id="KW-0173">Coenzyme A biosynthesis</keyword>
<name>A0AAD9MYJ1_9ANNE</name>
<evidence type="ECO:0000313" key="6">
    <source>
        <dbReference type="Proteomes" id="UP001208570"/>
    </source>
</evidence>
<dbReference type="AlphaFoldDB" id="A0AAD9MYJ1"/>
<sequence length="505" mass="56388">MLTHKNGQTPNCHNIFSGRMCQREQRGGSLAKLAYIPRDHKRTNDKEAVLTLVSFDTENLDDCLAYIKKEVIGLNNHVCRHVRATGVSCLKYREKISEELSVQFRGRHIVSSRSFRRCAGWARPLTGANNHIPHLFFTWKIVSAIVRVRSSVVCRVAPYCLIARRIILTPPHATVAISPATYQTVPPFTSITSQYCPTNRSHEAFLYRQPAASQMTRLHVDSHEMDYAKRGIDLLWRHLPPDRLFHEGSDVRGYRFVCPLINAGILPCILVNLGSAMTIIKINKEGVCTGVVGGSTQGGLTFLGLGALLTSAKTYSELVDLAERGDRHNVDLLVRDTAGSHYNVSPDHMVSSFGKAAKLGFKNPRRQWGVFSSCDDDDDDADDDDDDNDDDNDIVDLEHSRRTSFWTNEDLVLPTPVSEQFLGEGEARGKAAEARPESLLFVISGTSHEVKSQYPATDDFTDPESRTVTRVGGIRTMRPAYRLVRRTNESQLSFEHVTFETGGAD</sequence>
<dbReference type="GO" id="GO:0015937">
    <property type="term" value="P:coenzyme A biosynthetic process"/>
    <property type="evidence" value="ECO:0007669"/>
    <property type="project" value="UniProtKB-KW"/>
</dbReference>
<dbReference type="Gene3D" id="3.30.420.510">
    <property type="match status" value="1"/>
</dbReference>
<keyword evidence="1" id="KW-0547">Nucleotide-binding</keyword>
<dbReference type="PANTHER" id="PTHR12280">
    <property type="entry name" value="PANTOTHENATE KINASE"/>
    <property type="match status" value="1"/>
</dbReference>
<feature type="compositionally biased region" description="Acidic residues" evidence="4">
    <location>
        <begin position="374"/>
        <end position="395"/>
    </location>
</feature>
<dbReference type="GO" id="GO:0005524">
    <property type="term" value="F:ATP binding"/>
    <property type="evidence" value="ECO:0007669"/>
    <property type="project" value="UniProtKB-KW"/>
</dbReference>
<reference evidence="5" key="1">
    <citation type="journal article" date="2023" name="Mol. Biol. Evol.">
        <title>Third-Generation Sequencing Reveals the Adaptive Role of the Epigenome in Three Deep-Sea Polychaetes.</title>
        <authorList>
            <person name="Perez M."/>
            <person name="Aroh O."/>
            <person name="Sun Y."/>
            <person name="Lan Y."/>
            <person name="Juniper S.K."/>
            <person name="Young C.R."/>
            <person name="Angers B."/>
            <person name="Qian P.Y."/>
        </authorList>
    </citation>
    <scope>NUCLEOTIDE SEQUENCE</scope>
    <source>
        <strain evidence="5">P08H-3</strain>
    </source>
</reference>
<keyword evidence="2" id="KW-0067">ATP-binding</keyword>
<organism evidence="5 6">
    <name type="scientific">Paralvinella palmiformis</name>
    <dbReference type="NCBI Taxonomy" id="53620"/>
    <lineage>
        <taxon>Eukaryota</taxon>
        <taxon>Metazoa</taxon>
        <taxon>Spiralia</taxon>
        <taxon>Lophotrochozoa</taxon>
        <taxon>Annelida</taxon>
        <taxon>Polychaeta</taxon>
        <taxon>Sedentaria</taxon>
        <taxon>Canalipalpata</taxon>
        <taxon>Terebellida</taxon>
        <taxon>Terebelliformia</taxon>
        <taxon>Alvinellidae</taxon>
        <taxon>Paralvinella</taxon>
    </lineage>
</organism>
<dbReference type="SUPFAM" id="SSF53067">
    <property type="entry name" value="Actin-like ATPase domain"/>
    <property type="match status" value="2"/>
</dbReference>
<evidence type="ECO:0000256" key="2">
    <source>
        <dbReference type="ARBA" id="ARBA00022840"/>
    </source>
</evidence>
<proteinExistence type="predicted"/>
<dbReference type="InterPro" id="IPR043129">
    <property type="entry name" value="ATPase_NBD"/>
</dbReference>
<dbReference type="EMBL" id="JAODUP010000499">
    <property type="protein sequence ID" value="KAK2148406.1"/>
    <property type="molecule type" value="Genomic_DNA"/>
</dbReference>
<dbReference type="GO" id="GO:0004594">
    <property type="term" value="F:pantothenate kinase activity"/>
    <property type="evidence" value="ECO:0007669"/>
    <property type="project" value="TreeGrafter"/>
</dbReference>
<gene>
    <name evidence="5" type="ORF">LSH36_499g00014</name>
</gene>
<protein>
    <submittedName>
        <fullName evidence="5">Uncharacterized protein</fullName>
    </submittedName>
</protein>
<dbReference type="Gene3D" id="3.30.420.40">
    <property type="match status" value="1"/>
</dbReference>
<dbReference type="InterPro" id="IPR004567">
    <property type="entry name" value="Type_II_PanK"/>
</dbReference>
<evidence type="ECO:0000313" key="5">
    <source>
        <dbReference type="EMBL" id="KAK2148406.1"/>
    </source>
</evidence>
<evidence type="ECO:0000256" key="3">
    <source>
        <dbReference type="ARBA" id="ARBA00022993"/>
    </source>
</evidence>
<dbReference type="GO" id="GO:0005634">
    <property type="term" value="C:nucleus"/>
    <property type="evidence" value="ECO:0007669"/>
    <property type="project" value="TreeGrafter"/>
</dbReference>
<accession>A0AAD9MYJ1</accession>
<evidence type="ECO:0000256" key="4">
    <source>
        <dbReference type="SAM" id="MobiDB-lite"/>
    </source>
</evidence>
<feature type="region of interest" description="Disordered" evidence="4">
    <location>
        <begin position="372"/>
        <end position="396"/>
    </location>
</feature>
<keyword evidence="6" id="KW-1185">Reference proteome</keyword>